<evidence type="ECO:0000313" key="7">
    <source>
        <dbReference type="EMBL" id="KMZ68546.1"/>
    </source>
</evidence>
<dbReference type="Gene3D" id="3.20.190.20">
    <property type="match status" value="1"/>
</dbReference>
<dbReference type="GO" id="GO:0004252">
    <property type="term" value="F:serine-type endopeptidase activity"/>
    <property type="evidence" value="ECO:0000318"/>
    <property type="project" value="GO_Central"/>
</dbReference>
<comment type="similarity">
    <text evidence="1">Belongs to the peptidase S1C family.</text>
</comment>
<reference evidence="8" key="1">
    <citation type="journal article" date="2016" name="Nature">
        <title>The genome of the seagrass Zostera marina reveals angiosperm adaptation to the sea.</title>
        <authorList>
            <person name="Olsen J.L."/>
            <person name="Rouze P."/>
            <person name="Verhelst B."/>
            <person name="Lin Y.-C."/>
            <person name="Bayer T."/>
            <person name="Collen J."/>
            <person name="Dattolo E."/>
            <person name="De Paoli E."/>
            <person name="Dittami S."/>
            <person name="Maumus F."/>
            <person name="Michel G."/>
            <person name="Kersting A."/>
            <person name="Lauritano C."/>
            <person name="Lohaus R."/>
            <person name="Toepel M."/>
            <person name="Tonon T."/>
            <person name="Vanneste K."/>
            <person name="Amirebrahimi M."/>
            <person name="Brakel J."/>
            <person name="Bostroem C."/>
            <person name="Chovatia M."/>
            <person name="Grimwood J."/>
            <person name="Jenkins J.W."/>
            <person name="Jueterbock A."/>
            <person name="Mraz A."/>
            <person name="Stam W.T."/>
            <person name="Tice H."/>
            <person name="Bornberg-Bauer E."/>
            <person name="Green P.J."/>
            <person name="Pearson G.A."/>
            <person name="Procaccini G."/>
            <person name="Duarte C.M."/>
            <person name="Schmutz J."/>
            <person name="Reusch T.B.H."/>
            <person name="Van de Peer Y."/>
        </authorList>
    </citation>
    <scope>NUCLEOTIDE SEQUENCE [LARGE SCALE GENOMIC DNA]</scope>
    <source>
        <strain evidence="8">cv. Finnish</strain>
    </source>
</reference>
<evidence type="ECO:0000256" key="2">
    <source>
        <dbReference type="ARBA" id="ARBA00022670"/>
    </source>
</evidence>
<dbReference type="PRINTS" id="PR00834">
    <property type="entry name" value="PROTEASES2C"/>
</dbReference>
<dbReference type="STRING" id="29655.A0A0K9PHW2"/>
<proteinExistence type="inferred from homology"/>
<keyword evidence="2 7" id="KW-0645">Protease</keyword>
<evidence type="ECO:0000256" key="3">
    <source>
        <dbReference type="ARBA" id="ARBA00022801"/>
    </source>
</evidence>
<keyword evidence="8" id="KW-1185">Reference proteome</keyword>
<dbReference type="OMA" id="FRVGECG"/>
<gene>
    <name evidence="7" type="ORF">ZOSMA_237G00070</name>
</gene>
<organism evidence="7 8">
    <name type="scientific">Zostera marina</name>
    <name type="common">Eelgrass</name>
    <dbReference type="NCBI Taxonomy" id="29655"/>
    <lineage>
        <taxon>Eukaryota</taxon>
        <taxon>Viridiplantae</taxon>
        <taxon>Streptophyta</taxon>
        <taxon>Embryophyta</taxon>
        <taxon>Tracheophyta</taxon>
        <taxon>Spermatophyta</taxon>
        <taxon>Magnoliopsida</taxon>
        <taxon>Liliopsida</taxon>
        <taxon>Zosteraceae</taxon>
        <taxon>Zostera</taxon>
    </lineage>
</organism>
<accession>A0A0K9PHW2</accession>
<dbReference type="GO" id="GO:0006508">
    <property type="term" value="P:proteolysis"/>
    <property type="evidence" value="ECO:0007669"/>
    <property type="project" value="UniProtKB-KW"/>
</dbReference>
<dbReference type="Pfam" id="PF13180">
    <property type="entry name" value="PDZ_2"/>
    <property type="match status" value="1"/>
</dbReference>
<evidence type="ECO:0000256" key="1">
    <source>
        <dbReference type="ARBA" id="ARBA00010541"/>
    </source>
</evidence>
<evidence type="ECO:0000256" key="4">
    <source>
        <dbReference type="ARBA" id="ARBA00022825"/>
    </source>
</evidence>
<dbReference type="AlphaFoldDB" id="A0A0K9PHW2"/>
<name>A0A0K9PHW2_ZOSMR</name>
<evidence type="ECO:0000259" key="6">
    <source>
        <dbReference type="Pfam" id="PF17815"/>
    </source>
</evidence>
<comment type="caution">
    <text evidence="7">The sequence shown here is derived from an EMBL/GenBank/DDBJ whole genome shotgun (WGS) entry which is preliminary data.</text>
</comment>
<dbReference type="InterPro" id="IPR043504">
    <property type="entry name" value="Peptidase_S1_PA_chymotrypsin"/>
</dbReference>
<evidence type="ECO:0000259" key="5">
    <source>
        <dbReference type="Pfam" id="PF13180"/>
    </source>
</evidence>
<dbReference type="InterPro" id="IPR009003">
    <property type="entry name" value="Peptidase_S1_PA"/>
</dbReference>
<dbReference type="PANTHER" id="PTHR45980">
    <property type="match status" value="1"/>
</dbReference>
<dbReference type="InterPro" id="IPR041517">
    <property type="entry name" value="DEGP_PDZ"/>
</dbReference>
<dbReference type="Gene3D" id="2.40.10.10">
    <property type="entry name" value="Trypsin-like serine proteases"/>
    <property type="match status" value="2"/>
</dbReference>
<dbReference type="Gene3D" id="2.30.42.10">
    <property type="match status" value="1"/>
</dbReference>
<dbReference type="InterPro" id="IPR001940">
    <property type="entry name" value="Peptidase_S1C"/>
</dbReference>
<sequence>MLSTSLRSLRRLATGSASCKTTRFSALRIPKRRSIIFRVSYASISSPSDGSCGSSGSDRILCLDSNGEAEGLLFGEEKRHRRMTDVQAGIELSLNSVVKIFAVTTTPNYLLPWQNKSQRESFGSGFVINGKKIMTNAHVVADRTFVLVRKHGCPTKYRAEVQAVGHDCDLAILTVQNEDFWDGMHPLEFGDIPFLQEAVAVVGYPQGGDNISVTKGVVSRVEPTQYVHSATQLMAIQIDAAINPGNSGGPAIMGGKVAGVAFQNLSGAENIGYIIPVPIIEHFISGVKETGSYVGFCTMGLLCQSTENVQLREHFGMSAKMTGVFVSRINPLSAAHKVLKKDDIILAFDGVSIANDGTVPLRGKERITFDHLVSMKKPDETANLRVLRKGSEHEFSIKLQPLEPLVPVHQFDKIPSFYIFAGLVFVPLTQPYLHEYGEDWYNTSPRRLCRRAMEDWPKKAGEELVILSQVLMDDINIGYERLSELQVKKVNGTEIDNLKHLCQIVENCKDECLRLDLDDDRVIVLNYQRAKDATSSILNSNRIPSAMSADLIEHQKQSNGQVELINSA</sequence>
<dbReference type="OrthoDB" id="4217619at2759"/>
<keyword evidence="4" id="KW-0720">Serine protease</keyword>
<dbReference type="InterPro" id="IPR001478">
    <property type="entry name" value="PDZ"/>
</dbReference>
<evidence type="ECO:0000313" key="8">
    <source>
        <dbReference type="Proteomes" id="UP000036987"/>
    </source>
</evidence>
<dbReference type="Pfam" id="PF13365">
    <property type="entry name" value="Trypsin_2"/>
    <property type="match status" value="1"/>
</dbReference>
<dbReference type="SUPFAM" id="SSF50156">
    <property type="entry name" value="PDZ domain-like"/>
    <property type="match status" value="1"/>
</dbReference>
<dbReference type="InterPro" id="IPR046449">
    <property type="entry name" value="DEGP_PDZ_sf"/>
</dbReference>
<dbReference type="InterPro" id="IPR036034">
    <property type="entry name" value="PDZ_sf"/>
</dbReference>
<protein>
    <submittedName>
        <fullName evidence="7">Serine protease</fullName>
    </submittedName>
</protein>
<feature type="domain" description="PDZ" evidence="5">
    <location>
        <begin position="316"/>
        <end position="399"/>
    </location>
</feature>
<keyword evidence="3" id="KW-0378">Hydrolase</keyword>
<feature type="domain" description="Protease Do-like PDZ" evidence="6">
    <location>
        <begin position="406"/>
        <end position="550"/>
    </location>
</feature>
<dbReference type="Pfam" id="PF17815">
    <property type="entry name" value="PDZ_3"/>
    <property type="match status" value="1"/>
</dbReference>
<dbReference type="EMBL" id="LFYR01000834">
    <property type="protein sequence ID" value="KMZ68546.1"/>
    <property type="molecule type" value="Genomic_DNA"/>
</dbReference>
<dbReference type="PANTHER" id="PTHR45980:SF9">
    <property type="entry name" value="PROTEASE DO-LIKE 10, MITOCHONDRIAL-RELATED"/>
    <property type="match status" value="1"/>
</dbReference>
<dbReference type="Proteomes" id="UP000036987">
    <property type="component" value="Unassembled WGS sequence"/>
</dbReference>
<dbReference type="SUPFAM" id="SSF50494">
    <property type="entry name" value="Trypsin-like serine proteases"/>
    <property type="match status" value="1"/>
</dbReference>